<keyword evidence="1" id="KW-0548">Nucleotidyltransferase</keyword>
<dbReference type="EMBL" id="EU910855">
    <property type="protein sequence ID" value="ACF98126.1"/>
    <property type="molecule type" value="Genomic_DNA"/>
</dbReference>
<protein>
    <submittedName>
        <fullName evidence="1">Putative cytidylyltransferase</fullName>
    </submittedName>
</protein>
<name>B8R8X0_9BACT</name>
<dbReference type="AlphaFoldDB" id="B8R8X0"/>
<sequence>MAVASIACTQSEEAWTVPIACPAVFDLQDWVELPAIVDGIVSPDTRLAFESSLRAKAIAQKYPEWLDPYEATLVCAAGVLRHTPCGQHLLETVMRLDLSPERRARAERIAADHRVRHGGARQDGEAE</sequence>
<dbReference type="GO" id="GO:0016779">
    <property type="term" value="F:nucleotidyltransferase activity"/>
    <property type="evidence" value="ECO:0007669"/>
    <property type="project" value="UniProtKB-KW"/>
</dbReference>
<organism evidence="1">
    <name type="scientific">uncultured bacterium 1062</name>
    <dbReference type="NCBI Taxonomy" id="548898"/>
    <lineage>
        <taxon>Bacteria</taxon>
        <taxon>environmental samples</taxon>
    </lineage>
</organism>
<evidence type="ECO:0000313" key="1">
    <source>
        <dbReference type="EMBL" id="ACF98126.1"/>
    </source>
</evidence>
<keyword evidence="1" id="KW-0808">Transferase</keyword>
<accession>B8R8X0</accession>
<reference evidence="1" key="1">
    <citation type="journal article" date="2009" name="Appl. Environ. Microbiol.">
        <title>Characterization of denitrification gene clusters of soil bacteria via a metagenomic approach.</title>
        <authorList>
            <person name="Demaneche S."/>
            <person name="Philippot L."/>
            <person name="David M.M."/>
            <person name="Navarro E."/>
            <person name="Vogel T.M."/>
            <person name="Simonet P."/>
        </authorList>
    </citation>
    <scope>NUCLEOTIDE SEQUENCE</scope>
</reference>
<proteinExistence type="predicted"/>